<dbReference type="SUPFAM" id="SSF51126">
    <property type="entry name" value="Pectin lyase-like"/>
    <property type="match status" value="1"/>
</dbReference>
<dbReference type="Proteomes" id="UP001519287">
    <property type="component" value="Unassembled WGS sequence"/>
</dbReference>
<proteinExistence type="predicted"/>
<name>A0ABS4J1A0_9BACL</name>
<evidence type="ECO:0000313" key="2">
    <source>
        <dbReference type="Proteomes" id="UP001519287"/>
    </source>
</evidence>
<sequence>MNSDINVDEFGAKGDDSFDNAAVFTACTAALAAQGGGRLVIPKGIYRTSASITVGGSGVIVTGAGRNATTIRQTTANLPTLVVNSGSNHVTLQDLTLDRTVAGTPGGDGIAFAKGGVADGFIYRIYSKNNYHGVAVGGTGYSIMQDVFCERNYGNGLDITNSNAFTTCQWYISDVLCQLNAGDGVRVQSVATSPAGGHMALGELRGVRTFANSGRGLIVFGTPEVGIYSVRAKGCFFGEDGMDEVYLNTYGNLHTFEDCFIELGGNSLTGPAYATPASYNSFGIVVTANTPDLTVNGGTINGNANSGIYSACPNPGGVRLNHVILSNNGYGGPSGPAYNSGVVLIDGSIQCVGVRAYGQENGSYNGAAGGDSFIGCDFRGNSLAFMGGNVTGNVAVGNRP</sequence>
<evidence type="ECO:0008006" key="3">
    <source>
        <dbReference type="Google" id="ProtNLM"/>
    </source>
</evidence>
<gene>
    <name evidence="1" type="ORF">J2Z66_005231</name>
</gene>
<dbReference type="InterPro" id="IPR012334">
    <property type="entry name" value="Pectin_lyas_fold"/>
</dbReference>
<reference evidence="1 2" key="1">
    <citation type="submission" date="2021-03" db="EMBL/GenBank/DDBJ databases">
        <title>Genomic Encyclopedia of Type Strains, Phase IV (KMG-IV): sequencing the most valuable type-strain genomes for metagenomic binning, comparative biology and taxonomic classification.</title>
        <authorList>
            <person name="Goeker M."/>
        </authorList>
    </citation>
    <scope>NUCLEOTIDE SEQUENCE [LARGE SCALE GENOMIC DNA]</scope>
    <source>
        <strain evidence="1 2">DSM 26048</strain>
    </source>
</reference>
<dbReference type="EMBL" id="JAGGLB010000020">
    <property type="protein sequence ID" value="MBP1993605.1"/>
    <property type="molecule type" value="Genomic_DNA"/>
</dbReference>
<comment type="caution">
    <text evidence="1">The sequence shown here is derived from an EMBL/GenBank/DDBJ whole genome shotgun (WGS) entry which is preliminary data.</text>
</comment>
<evidence type="ECO:0000313" key="1">
    <source>
        <dbReference type="EMBL" id="MBP1993605.1"/>
    </source>
</evidence>
<dbReference type="Gene3D" id="2.160.20.10">
    <property type="entry name" value="Single-stranded right-handed beta-helix, Pectin lyase-like"/>
    <property type="match status" value="1"/>
</dbReference>
<accession>A0ABS4J1A0</accession>
<dbReference type="InterPro" id="IPR011050">
    <property type="entry name" value="Pectin_lyase_fold/virulence"/>
</dbReference>
<protein>
    <recommendedName>
        <fullName evidence="3">Pectate lyase superfamily protein domain-containing protein</fullName>
    </recommendedName>
</protein>
<dbReference type="InterPro" id="IPR006626">
    <property type="entry name" value="PbH1"/>
</dbReference>
<dbReference type="RefSeq" id="WP_209975494.1">
    <property type="nucleotide sequence ID" value="NZ_JAGGLB010000020.1"/>
</dbReference>
<dbReference type="SMART" id="SM00710">
    <property type="entry name" value="PbH1"/>
    <property type="match status" value="5"/>
</dbReference>
<keyword evidence="2" id="KW-1185">Reference proteome</keyword>
<organism evidence="1 2">
    <name type="scientific">Paenibacillus eucommiae</name>
    <dbReference type="NCBI Taxonomy" id="1355755"/>
    <lineage>
        <taxon>Bacteria</taxon>
        <taxon>Bacillati</taxon>
        <taxon>Bacillota</taxon>
        <taxon>Bacilli</taxon>
        <taxon>Bacillales</taxon>
        <taxon>Paenibacillaceae</taxon>
        <taxon>Paenibacillus</taxon>
    </lineage>
</organism>